<proteinExistence type="predicted"/>
<protein>
    <submittedName>
        <fullName evidence="2">Uncharacterized protein</fullName>
    </submittedName>
</protein>
<evidence type="ECO:0000313" key="3">
    <source>
        <dbReference type="Proteomes" id="UP000584824"/>
    </source>
</evidence>
<feature type="region of interest" description="Disordered" evidence="1">
    <location>
        <begin position="88"/>
        <end position="107"/>
    </location>
</feature>
<evidence type="ECO:0000313" key="2">
    <source>
        <dbReference type="EMBL" id="MBB4103106.1"/>
    </source>
</evidence>
<dbReference type="Proteomes" id="UP000584824">
    <property type="component" value="Unassembled WGS sequence"/>
</dbReference>
<reference evidence="2 3" key="1">
    <citation type="submission" date="2020-08" db="EMBL/GenBank/DDBJ databases">
        <title>Genomic Encyclopedia of Type Strains, Phase IV (KMG-IV): sequencing the most valuable type-strain genomes for metagenomic binning, comparative biology and taxonomic classification.</title>
        <authorList>
            <person name="Goeker M."/>
        </authorList>
    </citation>
    <scope>NUCLEOTIDE SEQUENCE [LARGE SCALE GENOMIC DNA]</scope>
    <source>
        <strain evidence="2 3">DSM 26385</strain>
    </source>
</reference>
<dbReference type="RefSeq" id="WP_183791303.1">
    <property type="nucleotide sequence ID" value="NZ_JACIDU010000005.1"/>
</dbReference>
<evidence type="ECO:0000256" key="1">
    <source>
        <dbReference type="SAM" id="MobiDB-lite"/>
    </source>
</evidence>
<accession>A0A7W6K0W9</accession>
<feature type="region of interest" description="Disordered" evidence="1">
    <location>
        <begin position="41"/>
        <end position="62"/>
    </location>
</feature>
<sequence length="107" mass="12092">MLDFVGNLLLRRQPAVKSVEFAPPFEDKPLDKLPMVVPWTASASPPAPDLHRNRLPSGARRNLPVQTIKMPLGLTPSADCLRQKFWNEDVDHDPSPRFRQPMKEDGP</sequence>
<dbReference type="EMBL" id="JACIDU010000005">
    <property type="protein sequence ID" value="MBB4103106.1"/>
    <property type="molecule type" value="Genomic_DNA"/>
</dbReference>
<dbReference type="AlphaFoldDB" id="A0A7W6K0W9"/>
<organism evidence="2 3">
    <name type="scientific">Allorhizobium borbori</name>
    <dbReference type="NCBI Taxonomy" id="485907"/>
    <lineage>
        <taxon>Bacteria</taxon>
        <taxon>Pseudomonadati</taxon>
        <taxon>Pseudomonadota</taxon>
        <taxon>Alphaproteobacteria</taxon>
        <taxon>Hyphomicrobiales</taxon>
        <taxon>Rhizobiaceae</taxon>
        <taxon>Rhizobium/Agrobacterium group</taxon>
        <taxon>Allorhizobium</taxon>
    </lineage>
</organism>
<comment type="caution">
    <text evidence="2">The sequence shown here is derived from an EMBL/GenBank/DDBJ whole genome shotgun (WGS) entry which is preliminary data.</text>
</comment>
<gene>
    <name evidence="2" type="ORF">GGQ66_001661</name>
</gene>
<name>A0A7W6K0W9_9HYPH</name>
<keyword evidence="3" id="KW-1185">Reference proteome</keyword>